<sequence>MTAAIPVLDLSLWTSEDRVHKAMFLKELRHALIHVGFFYVRNHAVSPELIEDILTQSKQFFHLPLEEKRSLEIENSPQFRGYTAMKNEVTDHKLDNREQIDFGSELPIKTDLTSDSPTFLRLTGPNQWPNKDLLPNFKPTVLQFMKETERISLSLVQAIAETLGLPGNFLESTFNTEPYYRLKVVRYPSMGDPVDQPEEHGLGVGPHKDYGFLTILLQDNVGGLQIQTQQGEWIDAPSIPDTFVVNIGEAFERLTQCCFVATTHRVLNNRSGKDRFSVPFFFNPSLDAIVPNINVPEDILAECSKVYISDVKQEQLLQDPAYGVNAFGGLCRSHPSVVARHYPELRS</sequence>
<dbReference type="Pfam" id="PF03171">
    <property type="entry name" value="2OG-FeII_Oxy"/>
    <property type="match status" value="1"/>
</dbReference>
<dbReference type="Gene3D" id="2.60.120.330">
    <property type="entry name" value="B-lactam Antibiotic, Isopenicillin N Synthase, Chain"/>
    <property type="match status" value="1"/>
</dbReference>
<dbReference type="InterPro" id="IPR050231">
    <property type="entry name" value="Iron_ascorbate_oxido_reductase"/>
</dbReference>
<comment type="caution">
    <text evidence="3">The sequence shown here is derived from an EMBL/GenBank/DDBJ whole genome shotgun (WGS) entry which is preliminary data.</text>
</comment>
<dbReference type="Proteomes" id="UP001479436">
    <property type="component" value="Unassembled WGS sequence"/>
</dbReference>
<keyword evidence="1" id="KW-0560">Oxidoreductase</keyword>
<evidence type="ECO:0000313" key="4">
    <source>
        <dbReference type="Proteomes" id="UP001479436"/>
    </source>
</evidence>
<accession>A0ABR2WJP0</accession>
<feature type="domain" description="Fe2OG dioxygenase" evidence="2">
    <location>
        <begin position="178"/>
        <end position="284"/>
    </location>
</feature>
<dbReference type="InterPro" id="IPR026992">
    <property type="entry name" value="DIOX_N"/>
</dbReference>
<dbReference type="PROSITE" id="PS51471">
    <property type="entry name" value="FE2OG_OXY"/>
    <property type="match status" value="1"/>
</dbReference>
<keyword evidence="1" id="KW-0408">Iron</keyword>
<evidence type="ECO:0000313" key="3">
    <source>
        <dbReference type="EMBL" id="KAK9761738.1"/>
    </source>
</evidence>
<evidence type="ECO:0000256" key="1">
    <source>
        <dbReference type="RuleBase" id="RU003682"/>
    </source>
</evidence>
<name>A0ABR2WJP0_9FUNG</name>
<gene>
    <name evidence="3" type="ORF">K7432_013137</name>
</gene>
<organism evidence="3 4">
    <name type="scientific">Basidiobolus ranarum</name>
    <dbReference type="NCBI Taxonomy" id="34480"/>
    <lineage>
        <taxon>Eukaryota</taxon>
        <taxon>Fungi</taxon>
        <taxon>Fungi incertae sedis</taxon>
        <taxon>Zoopagomycota</taxon>
        <taxon>Entomophthoromycotina</taxon>
        <taxon>Basidiobolomycetes</taxon>
        <taxon>Basidiobolales</taxon>
        <taxon>Basidiobolaceae</taxon>
        <taxon>Basidiobolus</taxon>
    </lineage>
</organism>
<dbReference type="Pfam" id="PF14226">
    <property type="entry name" value="DIOX_N"/>
    <property type="match status" value="1"/>
</dbReference>
<dbReference type="InterPro" id="IPR005123">
    <property type="entry name" value="Oxoglu/Fe-dep_dioxygenase_dom"/>
</dbReference>
<evidence type="ECO:0000259" key="2">
    <source>
        <dbReference type="PROSITE" id="PS51471"/>
    </source>
</evidence>
<protein>
    <recommendedName>
        <fullName evidence="2">Fe2OG dioxygenase domain-containing protein</fullName>
    </recommendedName>
</protein>
<dbReference type="InterPro" id="IPR044861">
    <property type="entry name" value="IPNS-like_FE2OG_OXY"/>
</dbReference>
<reference evidence="3 4" key="1">
    <citation type="submission" date="2023-04" db="EMBL/GenBank/DDBJ databases">
        <title>Genome of Basidiobolus ranarum AG-B5.</title>
        <authorList>
            <person name="Stajich J.E."/>
            <person name="Carter-House D."/>
            <person name="Gryganskyi A."/>
        </authorList>
    </citation>
    <scope>NUCLEOTIDE SEQUENCE [LARGE SCALE GENOMIC DNA]</scope>
    <source>
        <strain evidence="3 4">AG-B5</strain>
    </source>
</reference>
<dbReference type="InterPro" id="IPR027443">
    <property type="entry name" value="IPNS-like_sf"/>
</dbReference>
<keyword evidence="1" id="KW-0479">Metal-binding</keyword>
<dbReference type="PANTHER" id="PTHR47990">
    <property type="entry name" value="2-OXOGLUTARATE (2OG) AND FE(II)-DEPENDENT OXYGENASE SUPERFAMILY PROTEIN-RELATED"/>
    <property type="match status" value="1"/>
</dbReference>
<keyword evidence="4" id="KW-1185">Reference proteome</keyword>
<dbReference type="SUPFAM" id="SSF51197">
    <property type="entry name" value="Clavaminate synthase-like"/>
    <property type="match status" value="1"/>
</dbReference>
<dbReference type="EMBL" id="JASJQH010001244">
    <property type="protein sequence ID" value="KAK9761738.1"/>
    <property type="molecule type" value="Genomic_DNA"/>
</dbReference>
<dbReference type="PRINTS" id="PR00682">
    <property type="entry name" value="IPNSYNTHASE"/>
</dbReference>
<proteinExistence type="inferred from homology"/>
<comment type="similarity">
    <text evidence="1">Belongs to the iron/ascorbate-dependent oxidoreductase family.</text>
</comment>